<dbReference type="GO" id="GO:0017128">
    <property type="term" value="F:phospholipid scramblase activity"/>
    <property type="evidence" value="ECO:0007669"/>
    <property type="project" value="InterPro"/>
</dbReference>
<dbReference type="Pfam" id="PF03803">
    <property type="entry name" value="Scramblase"/>
    <property type="match status" value="1"/>
</dbReference>
<dbReference type="OrthoDB" id="191150at2759"/>
<dbReference type="GO" id="GO:0005886">
    <property type="term" value="C:plasma membrane"/>
    <property type="evidence" value="ECO:0007669"/>
    <property type="project" value="TreeGrafter"/>
</dbReference>
<dbReference type="PANTHER" id="PTHR23248:SF38">
    <property type="entry name" value="PHOSPHOLIPID SCRAMBLASE 1"/>
    <property type="match status" value="1"/>
</dbReference>
<evidence type="ECO:0000256" key="2">
    <source>
        <dbReference type="ARBA" id="ARBA00004606"/>
    </source>
</evidence>
<evidence type="ECO:0000256" key="9">
    <source>
        <dbReference type="ARBA" id="ARBA00023139"/>
    </source>
</evidence>
<accession>A0A9J6G7G1</accession>
<dbReference type="VEuPathDB" id="VectorBase:HLOH_057886"/>
<comment type="caution">
    <text evidence="12">The sequence shown here is derived from an EMBL/GenBank/DDBJ whole genome shotgun (WGS) entry which is preliminary data.</text>
</comment>
<evidence type="ECO:0000256" key="10">
    <source>
        <dbReference type="ARBA" id="ARBA00023288"/>
    </source>
</evidence>
<keyword evidence="7" id="KW-1133">Transmembrane helix</keyword>
<evidence type="ECO:0000256" key="6">
    <source>
        <dbReference type="ARBA" id="ARBA00022837"/>
    </source>
</evidence>
<comment type="cofactor">
    <cofactor evidence="1 11">
        <name>Ca(2+)</name>
        <dbReference type="ChEBI" id="CHEBI:29108"/>
    </cofactor>
</comment>
<evidence type="ECO:0000256" key="4">
    <source>
        <dbReference type="ARBA" id="ARBA00022553"/>
    </source>
</evidence>
<evidence type="ECO:0000256" key="8">
    <source>
        <dbReference type="ARBA" id="ARBA00023136"/>
    </source>
</evidence>
<evidence type="ECO:0000256" key="3">
    <source>
        <dbReference type="ARBA" id="ARBA00005350"/>
    </source>
</evidence>
<keyword evidence="9 11" id="KW-0564">Palmitate</keyword>
<evidence type="ECO:0000313" key="13">
    <source>
        <dbReference type="Proteomes" id="UP000821853"/>
    </source>
</evidence>
<evidence type="ECO:0000256" key="11">
    <source>
        <dbReference type="RuleBase" id="RU363116"/>
    </source>
</evidence>
<protein>
    <recommendedName>
        <fullName evidence="11">Phospholipid scramblase</fullName>
    </recommendedName>
</protein>
<proteinExistence type="inferred from homology"/>
<sequence>MKLTHPIVTSERSRRRLYSCAVHAVPSEIRERRLEQLTSLVPDPKGRILSPKEIEVQAPPGTTIAYVRQRWSVCNPKFTVYDRKHKAALNIVGPFCPISLPGCMDVKFEEYMFFVEDLNPCHLNAFARYLLQSLFRYY</sequence>
<dbReference type="InterPro" id="IPR005552">
    <property type="entry name" value="Scramblase"/>
</dbReference>
<evidence type="ECO:0000256" key="7">
    <source>
        <dbReference type="ARBA" id="ARBA00022989"/>
    </source>
</evidence>
<gene>
    <name evidence="12" type="ORF">HPB48_009222</name>
</gene>
<comment type="function">
    <text evidence="11">May mediate accelerated ATP-independent bidirectional transbilayer migration of phospholipids upon binding calcium ions that results in a loss of phospholipid asymmetry in the plasma membrane.</text>
</comment>
<reference evidence="12 13" key="1">
    <citation type="journal article" date="2020" name="Cell">
        <title>Large-Scale Comparative Analyses of Tick Genomes Elucidate Their Genetic Diversity and Vector Capacities.</title>
        <authorList>
            <consortium name="Tick Genome and Microbiome Consortium (TIGMIC)"/>
            <person name="Jia N."/>
            <person name="Wang J."/>
            <person name="Shi W."/>
            <person name="Du L."/>
            <person name="Sun Y."/>
            <person name="Zhan W."/>
            <person name="Jiang J.F."/>
            <person name="Wang Q."/>
            <person name="Zhang B."/>
            <person name="Ji P."/>
            <person name="Bell-Sakyi L."/>
            <person name="Cui X.M."/>
            <person name="Yuan T.T."/>
            <person name="Jiang B.G."/>
            <person name="Yang W.F."/>
            <person name="Lam T.T."/>
            <person name="Chang Q.C."/>
            <person name="Ding S.J."/>
            <person name="Wang X.J."/>
            <person name="Zhu J.G."/>
            <person name="Ruan X.D."/>
            <person name="Zhao L."/>
            <person name="Wei J.T."/>
            <person name="Ye R.Z."/>
            <person name="Que T.C."/>
            <person name="Du C.H."/>
            <person name="Zhou Y.H."/>
            <person name="Cheng J.X."/>
            <person name="Dai P.F."/>
            <person name="Guo W.B."/>
            <person name="Han X.H."/>
            <person name="Huang E.J."/>
            <person name="Li L.F."/>
            <person name="Wei W."/>
            <person name="Gao Y.C."/>
            <person name="Liu J.Z."/>
            <person name="Shao H.Z."/>
            <person name="Wang X."/>
            <person name="Wang C.C."/>
            <person name="Yang T.C."/>
            <person name="Huo Q.B."/>
            <person name="Li W."/>
            <person name="Chen H.Y."/>
            <person name="Chen S.E."/>
            <person name="Zhou L.G."/>
            <person name="Ni X.B."/>
            <person name="Tian J.H."/>
            <person name="Sheng Y."/>
            <person name="Liu T."/>
            <person name="Pan Y.S."/>
            <person name="Xia L.Y."/>
            <person name="Li J."/>
            <person name="Zhao F."/>
            <person name="Cao W.C."/>
        </authorList>
    </citation>
    <scope>NUCLEOTIDE SEQUENCE [LARGE SCALE GENOMIC DNA]</scope>
    <source>
        <strain evidence="12">HaeL-2018</strain>
    </source>
</reference>
<keyword evidence="5" id="KW-0812">Transmembrane</keyword>
<keyword evidence="10 11" id="KW-0449">Lipoprotein</keyword>
<evidence type="ECO:0000256" key="5">
    <source>
        <dbReference type="ARBA" id="ARBA00022692"/>
    </source>
</evidence>
<dbReference type="EMBL" id="JABSTR010000005">
    <property type="protein sequence ID" value="KAH9370839.1"/>
    <property type="molecule type" value="Genomic_DNA"/>
</dbReference>
<keyword evidence="13" id="KW-1185">Reference proteome</keyword>
<keyword evidence="8" id="KW-0472">Membrane</keyword>
<organism evidence="12 13">
    <name type="scientific">Haemaphysalis longicornis</name>
    <name type="common">Bush tick</name>
    <dbReference type="NCBI Taxonomy" id="44386"/>
    <lineage>
        <taxon>Eukaryota</taxon>
        <taxon>Metazoa</taxon>
        <taxon>Ecdysozoa</taxon>
        <taxon>Arthropoda</taxon>
        <taxon>Chelicerata</taxon>
        <taxon>Arachnida</taxon>
        <taxon>Acari</taxon>
        <taxon>Parasitiformes</taxon>
        <taxon>Ixodida</taxon>
        <taxon>Ixodoidea</taxon>
        <taxon>Ixodidae</taxon>
        <taxon>Haemaphysalinae</taxon>
        <taxon>Haemaphysalis</taxon>
    </lineage>
</organism>
<name>A0A9J6G7G1_HAELO</name>
<comment type="subcellular location">
    <subcellularLocation>
        <location evidence="2">Membrane</location>
        <topology evidence="2">Single-pass type II membrane protein</topology>
    </subcellularLocation>
</comment>
<dbReference type="PANTHER" id="PTHR23248">
    <property type="entry name" value="PHOSPHOLIPID SCRAMBLASE-RELATED"/>
    <property type="match status" value="1"/>
</dbReference>
<dbReference type="Proteomes" id="UP000821853">
    <property type="component" value="Chromosome 3"/>
</dbReference>
<keyword evidence="4" id="KW-0597">Phosphoprotein</keyword>
<keyword evidence="6 11" id="KW-0106">Calcium</keyword>
<evidence type="ECO:0000256" key="1">
    <source>
        <dbReference type="ARBA" id="ARBA00001913"/>
    </source>
</evidence>
<comment type="similarity">
    <text evidence="3 11">Belongs to the phospholipid scramblase family.</text>
</comment>
<evidence type="ECO:0000313" key="12">
    <source>
        <dbReference type="EMBL" id="KAH9370839.1"/>
    </source>
</evidence>
<dbReference type="AlphaFoldDB" id="A0A9J6G7G1"/>